<name>A0A7S1FSW2_9STRA</name>
<dbReference type="AlphaFoldDB" id="A0A7S1FSW2"/>
<evidence type="ECO:0000256" key="2">
    <source>
        <dbReference type="SAM" id="MobiDB-lite"/>
    </source>
</evidence>
<sequence length="228" mass="25544">MIMSVTSIHPALTSHAHQKRGRSYFDELNESDISSPFGGYASSSKRRRHDRMEEDSDGAVAMHSPEHTTSSSAVCLTHHSVGNLRTPLVGKRQRKESLHSPWGNASQQPQTHYEIIKLQGIISQQNSEIDRNKTEKEKIRREAQKLSDTFEKVSNENRILKRAVAIQQERNTQAVVESEGLKKLNSQAAEHIQRCEREILMLRAHVGVQGGGGSAGFLGFEPRPPDVF</sequence>
<dbReference type="PANTHER" id="PTHR31245:SF20">
    <property type="entry name" value="F18B13.13 PROTEIN"/>
    <property type="match status" value="1"/>
</dbReference>
<evidence type="ECO:0000313" key="3">
    <source>
        <dbReference type="EMBL" id="CAD8888078.1"/>
    </source>
</evidence>
<evidence type="ECO:0000256" key="1">
    <source>
        <dbReference type="SAM" id="Coils"/>
    </source>
</evidence>
<reference evidence="3" key="1">
    <citation type="submission" date="2021-01" db="EMBL/GenBank/DDBJ databases">
        <authorList>
            <person name="Corre E."/>
            <person name="Pelletier E."/>
            <person name="Niang G."/>
            <person name="Scheremetjew M."/>
            <person name="Finn R."/>
            <person name="Kale V."/>
            <person name="Holt S."/>
            <person name="Cochrane G."/>
            <person name="Meng A."/>
            <person name="Brown T."/>
            <person name="Cohen L."/>
        </authorList>
    </citation>
    <scope>NUCLEOTIDE SEQUENCE</scope>
    <source>
        <strain evidence="3">308</strain>
    </source>
</reference>
<gene>
    <name evidence="3" type="ORF">CHYS00102_LOCUS15276</name>
</gene>
<organism evidence="3">
    <name type="scientific">Corethron hystrix</name>
    <dbReference type="NCBI Taxonomy" id="216773"/>
    <lineage>
        <taxon>Eukaryota</taxon>
        <taxon>Sar</taxon>
        <taxon>Stramenopiles</taxon>
        <taxon>Ochrophyta</taxon>
        <taxon>Bacillariophyta</taxon>
        <taxon>Coscinodiscophyceae</taxon>
        <taxon>Corethrophycidae</taxon>
        <taxon>Corethrales</taxon>
        <taxon>Corethraceae</taxon>
        <taxon>Corethron</taxon>
    </lineage>
</organism>
<feature type="coiled-coil region" evidence="1">
    <location>
        <begin position="122"/>
        <end position="163"/>
    </location>
</feature>
<accession>A0A7S1FSW2</accession>
<feature type="region of interest" description="Disordered" evidence="2">
    <location>
        <begin position="35"/>
        <end position="72"/>
    </location>
</feature>
<protein>
    <submittedName>
        <fullName evidence="3">Uncharacterized protein</fullName>
    </submittedName>
</protein>
<dbReference type="PANTHER" id="PTHR31245">
    <property type="entry name" value="UBIQUITIN SYSTEM COMPONENT CUE PROTEIN"/>
    <property type="match status" value="1"/>
</dbReference>
<keyword evidence="1" id="KW-0175">Coiled coil</keyword>
<feature type="region of interest" description="Disordered" evidence="2">
    <location>
        <begin position="1"/>
        <end position="20"/>
    </location>
</feature>
<dbReference type="EMBL" id="HBFR01021219">
    <property type="protein sequence ID" value="CAD8888078.1"/>
    <property type="molecule type" value="Transcribed_RNA"/>
</dbReference>
<proteinExistence type="predicted"/>